<dbReference type="SUPFAM" id="SSF46785">
    <property type="entry name" value="Winged helix' DNA-binding domain"/>
    <property type="match status" value="1"/>
</dbReference>
<dbReference type="InterPro" id="IPR000595">
    <property type="entry name" value="cNMP-bd_dom"/>
</dbReference>
<feature type="domain" description="Cyclic nucleotide-binding" evidence="5">
    <location>
        <begin position="92"/>
        <end position="195"/>
    </location>
</feature>
<organism evidence="7 8">
    <name type="scientific">Amycolatopsis plumensis</name>
    <dbReference type="NCBI Taxonomy" id="236508"/>
    <lineage>
        <taxon>Bacteria</taxon>
        <taxon>Bacillati</taxon>
        <taxon>Actinomycetota</taxon>
        <taxon>Actinomycetes</taxon>
        <taxon>Pseudonocardiales</taxon>
        <taxon>Pseudonocardiaceae</taxon>
        <taxon>Amycolatopsis</taxon>
    </lineage>
</organism>
<dbReference type="SUPFAM" id="SSF51206">
    <property type="entry name" value="cAMP-binding domain-like"/>
    <property type="match status" value="1"/>
</dbReference>
<comment type="caution">
    <text evidence="7">The sequence shown here is derived from an EMBL/GenBank/DDBJ whole genome shotgun (WGS) entry which is preliminary data.</text>
</comment>
<dbReference type="InterPro" id="IPR014710">
    <property type="entry name" value="RmlC-like_jellyroll"/>
</dbReference>
<dbReference type="SMART" id="SM00100">
    <property type="entry name" value="cNMP"/>
    <property type="match status" value="1"/>
</dbReference>
<evidence type="ECO:0000313" key="7">
    <source>
        <dbReference type="EMBL" id="MFB9686017.1"/>
    </source>
</evidence>
<dbReference type="PANTHER" id="PTHR24567:SF74">
    <property type="entry name" value="HTH-TYPE TRANSCRIPTIONAL REGULATOR ARCR"/>
    <property type="match status" value="1"/>
</dbReference>
<keyword evidence="1" id="KW-0805">Transcription regulation</keyword>
<dbReference type="InterPro" id="IPR012318">
    <property type="entry name" value="HTH_CRP"/>
</dbReference>
<keyword evidence="3" id="KW-0804">Transcription</keyword>
<dbReference type="InterPro" id="IPR036388">
    <property type="entry name" value="WH-like_DNA-bd_sf"/>
</dbReference>
<dbReference type="PANTHER" id="PTHR24567">
    <property type="entry name" value="CRP FAMILY TRANSCRIPTIONAL REGULATORY PROTEIN"/>
    <property type="match status" value="1"/>
</dbReference>
<name>A0ABV5U3Q3_9PSEU</name>
<evidence type="ECO:0000259" key="6">
    <source>
        <dbReference type="PROSITE" id="PS51063"/>
    </source>
</evidence>
<dbReference type="Proteomes" id="UP001589535">
    <property type="component" value="Unassembled WGS sequence"/>
</dbReference>
<feature type="region of interest" description="Disordered" evidence="4">
    <location>
        <begin position="42"/>
        <end position="81"/>
    </location>
</feature>
<evidence type="ECO:0000256" key="2">
    <source>
        <dbReference type="ARBA" id="ARBA00023125"/>
    </source>
</evidence>
<dbReference type="EMBL" id="JBHMBK010000012">
    <property type="protein sequence ID" value="MFB9686017.1"/>
    <property type="molecule type" value="Genomic_DNA"/>
</dbReference>
<dbReference type="SMART" id="SM00419">
    <property type="entry name" value="HTH_CRP"/>
    <property type="match status" value="1"/>
</dbReference>
<protein>
    <submittedName>
        <fullName evidence="7">Crp/Fnr family transcriptional regulator</fullName>
    </submittedName>
</protein>
<reference evidence="7 8" key="1">
    <citation type="submission" date="2024-09" db="EMBL/GenBank/DDBJ databases">
        <authorList>
            <person name="Sun Q."/>
            <person name="Mori K."/>
        </authorList>
    </citation>
    <scope>NUCLEOTIDE SEQUENCE [LARGE SCALE GENOMIC DNA]</scope>
    <source>
        <strain evidence="7 8">JCM 13852</strain>
    </source>
</reference>
<gene>
    <name evidence="7" type="ORF">ACFFTO_17620</name>
</gene>
<dbReference type="InterPro" id="IPR050397">
    <property type="entry name" value="Env_Response_Regulators"/>
</dbReference>
<sequence length="321" mass="34939">MTDNEHAEAEAILRQADAELGRELSARTDVEAMLKRVKGRAAASRVSEPAVERSQASAAVPRRREPERVHYGHSAQKTSTVATATRPHHGALLAYLAEADREYLLARGTRRRFRANDVVVMEGDPSNHVHVLVSGWVRVSTIAEDGREVLFGLRGPGEVLGDLAAVTGRPRTASVRAIEPCTVFQLTGAEFVDILNARPAIAIATIKTVAVRLRAAESARVDSAAFDVSRRVAAQLVRLAEEHGRRVPNGVIIEAALSQEDIAGQVGAARRTVARALRVLRERGIIETGRRRILIREPRVLRAFARSEPDTDAALRPPGPM</sequence>
<dbReference type="Pfam" id="PF13545">
    <property type="entry name" value="HTH_Crp_2"/>
    <property type="match status" value="1"/>
</dbReference>
<feature type="domain" description="HTH crp-type" evidence="6">
    <location>
        <begin position="226"/>
        <end position="299"/>
    </location>
</feature>
<proteinExistence type="predicted"/>
<evidence type="ECO:0000256" key="1">
    <source>
        <dbReference type="ARBA" id="ARBA00023015"/>
    </source>
</evidence>
<keyword evidence="8" id="KW-1185">Reference proteome</keyword>
<evidence type="ECO:0000259" key="5">
    <source>
        <dbReference type="PROSITE" id="PS50042"/>
    </source>
</evidence>
<dbReference type="Gene3D" id="1.10.10.10">
    <property type="entry name" value="Winged helix-like DNA-binding domain superfamily/Winged helix DNA-binding domain"/>
    <property type="match status" value="1"/>
</dbReference>
<dbReference type="Pfam" id="PF00027">
    <property type="entry name" value="cNMP_binding"/>
    <property type="match status" value="1"/>
</dbReference>
<keyword evidence="2" id="KW-0238">DNA-binding</keyword>
<evidence type="ECO:0000256" key="4">
    <source>
        <dbReference type="SAM" id="MobiDB-lite"/>
    </source>
</evidence>
<dbReference type="PROSITE" id="PS50042">
    <property type="entry name" value="CNMP_BINDING_3"/>
    <property type="match status" value="1"/>
</dbReference>
<accession>A0ABV5U3Q3</accession>
<evidence type="ECO:0000256" key="3">
    <source>
        <dbReference type="ARBA" id="ARBA00023163"/>
    </source>
</evidence>
<dbReference type="PROSITE" id="PS51063">
    <property type="entry name" value="HTH_CRP_2"/>
    <property type="match status" value="1"/>
</dbReference>
<dbReference type="InterPro" id="IPR018490">
    <property type="entry name" value="cNMP-bd_dom_sf"/>
</dbReference>
<dbReference type="Gene3D" id="2.60.120.10">
    <property type="entry name" value="Jelly Rolls"/>
    <property type="match status" value="1"/>
</dbReference>
<dbReference type="InterPro" id="IPR036390">
    <property type="entry name" value="WH_DNA-bd_sf"/>
</dbReference>
<dbReference type="CDD" id="cd00038">
    <property type="entry name" value="CAP_ED"/>
    <property type="match status" value="1"/>
</dbReference>
<dbReference type="RefSeq" id="WP_378194507.1">
    <property type="nucleotide sequence ID" value="NZ_JBHMBK010000012.1"/>
</dbReference>
<evidence type="ECO:0000313" key="8">
    <source>
        <dbReference type="Proteomes" id="UP001589535"/>
    </source>
</evidence>